<dbReference type="Proteomes" id="UP000053328">
    <property type="component" value="Unassembled WGS sequence"/>
</dbReference>
<dbReference type="EMBL" id="KN847500">
    <property type="protein sequence ID" value="KIW10427.1"/>
    <property type="molecule type" value="Genomic_DNA"/>
</dbReference>
<dbReference type="AlphaFoldDB" id="A0A0D1ZBQ1"/>
<dbReference type="HOGENOM" id="CLU_030504_1_0_1"/>
<dbReference type="OrthoDB" id="244495at2759"/>
<name>A0A0D1ZBQ1_9EURO</name>
<dbReference type="GO" id="GO:0016538">
    <property type="term" value="F:cyclin-dependent protein serine/threonine kinase regulator activity"/>
    <property type="evidence" value="ECO:0007669"/>
    <property type="project" value="TreeGrafter"/>
</dbReference>
<feature type="region of interest" description="Disordered" evidence="1">
    <location>
        <begin position="320"/>
        <end position="340"/>
    </location>
</feature>
<dbReference type="GO" id="GO:0019901">
    <property type="term" value="F:protein kinase binding"/>
    <property type="evidence" value="ECO:0007669"/>
    <property type="project" value="InterPro"/>
</dbReference>
<evidence type="ECO:0000313" key="2">
    <source>
        <dbReference type="EMBL" id="KIW10427.1"/>
    </source>
</evidence>
<dbReference type="GO" id="GO:0005634">
    <property type="term" value="C:nucleus"/>
    <property type="evidence" value="ECO:0007669"/>
    <property type="project" value="TreeGrafter"/>
</dbReference>
<dbReference type="STRING" id="91928.A0A0D1ZBQ1"/>
<dbReference type="GO" id="GO:0000307">
    <property type="term" value="C:cyclin-dependent protein kinase holoenzyme complex"/>
    <property type="evidence" value="ECO:0007669"/>
    <property type="project" value="TreeGrafter"/>
</dbReference>
<evidence type="ECO:0000313" key="3">
    <source>
        <dbReference type="Proteomes" id="UP000053328"/>
    </source>
</evidence>
<keyword evidence="3" id="KW-1185">Reference proteome</keyword>
<organism evidence="2 3">
    <name type="scientific">Exophiala spinifera</name>
    <dbReference type="NCBI Taxonomy" id="91928"/>
    <lineage>
        <taxon>Eukaryota</taxon>
        <taxon>Fungi</taxon>
        <taxon>Dikarya</taxon>
        <taxon>Ascomycota</taxon>
        <taxon>Pezizomycotina</taxon>
        <taxon>Eurotiomycetes</taxon>
        <taxon>Chaetothyriomycetidae</taxon>
        <taxon>Chaetothyriales</taxon>
        <taxon>Herpotrichiellaceae</taxon>
        <taxon>Exophiala</taxon>
    </lineage>
</organism>
<sequence length="449" mass="50706">MPSYHSWGPHGQHSRLPPTPPEYQNDYLTPMSAVSERGFYQQQNYLPRRSLSSREYSDRYQAPPAYTAQQPLASQVARLGHAQGTQEYPYPQAYPQTAAQYGYAPVGAPVLPPIRVGDSMDFSGHFTQQSAESSLKEEKPTGGVAQHLDYDMDLMSNFVAEMSQKLVAPESSPSSQFRKYVSQILSSTRLPSSTIMLGLFYLASRMSQLNERGQSTSSSGTVYRMLTTCLLLGSKFLDDNTFQNRSWAEVSSIPVQELNVMEIQWLTDFNWEIHGMMYDKEEGFFMWVEHWHAYEEKAQLAKAKELQKLAPIETNIRRSRSLHSQPLMSPEGPIPPQYQQGSQYDTRWVQPYISEYSPPSAPHSGPATPDYYTPSWSYTPTSASFGRQSYHSNTASAYAAQRSQLPSWGHTYGYASITPSWMAHGHGLHAKQSDYYFSHTGYPLQTVVG</sequence>
<dbReference type="VEuPathDB" id="FungiDB:PV08_11391"/>
<evidence type="ECO:0000256" key="1">
    <source>
        <dbReference type="SAM" id="MobiDB-lite"/>
    </source>
</evidence>
<accession>A0A0D1ZBQ1</accession>
<protein>
    <recommendedName>
        <fullName evidence="4">Cyclin N-terminal domain-containing protein</fullName>
    </recommendedName>
</protein>
<evidence type="ECO:0008006" key="4">
    <source>
        <dbReference type="Google" id="ProtNLM"/>
    </source>
</evidence>
<dbReference type="InterPro" id="IPR013922">
    <property type="entry name" value="Cyclin_PHO80-like"/>
</dbReference>
<dbReference type="RefSeq" id="XP_016230643.1">
    <property type="nucleotide sequence ID" value="XM_016385699.1"/>
</dbReference>
<dbReference type="GeneID" id="27338474"/>
<reference evidence="2 3" key="1">
    <citation type="submission" date="2015-01" db="EMBL/GenBank/DDBJ databases">
        <title>The Genome Sequence of Exophiala spinifera CBS89968.</title>
        <authorList>
            <consortium name="The Broad Institute Genomics Platform"/>
            <person name="Cuomo C."/>
            <person name="de Hoog S."/>
            <person name="Gorbushina A."/>
            <person name="Stielow B."/>
            <person name="Teixiera M."/>
            <person name="Abouelleil A."/>
            <person name="Chapman S.B."/>
            <person name="Priest M."/>
            <person name="Young S.K."/>
            <person name="Wortman J."/>
            <person name="Nusbaum C."/>
            <person name="Birren B."/>
        </authorList>
    </citation>
    <scope>NUCLEOTIDE SEQUENCE [LARGE SCALE GENOMIC DNA]</scope>
    <source>
        <strain evidence="2 3">CBS 89968</strain>
    </source>
</reference>
<dbReference type="PANTHER" id="PTHR15615">
    <property type="match status" value="1"/>
</dbReference>
<dbReference type="Gene3D" id="1.10.472.10">
    <property type="entry name" value="Cyclin-like"/>
    <property type="match status" value="1"/>
</dbReference>
<dbReference type="InterPro" id="IPR036915">
    <property type="entry name" value="Cyclin-like_sf"/>
</dbReference>
<feature type="region of interest" description="Disordered" evidence="1">
    <location>
        <begin position="1"/>
        <end position="26"/>
    </location>
</feature>
<gene>
    <name evidence="2" type="ORF">PV08_11391</name>
</gene>
<dbReference type="Pfam" id="PF08613">
    <property type="entry name" value="Cyclin"/>
    <property type="match status" value="1"/>
</dbReference>
<dbReference type="CDD" id="cd20557">
    <property type="entry name" value="CYCLIN_ScPCL1-like"/>
    <property type="match status" value="1"/>
</dbReference>
<proteinExistence type="predicted"/>
<dbReference type="PANTHER" id="PTHR15615:SF27">
    <property type="entry name" value="PHO85 CYCLIN CLG1"/>
    <property type="match status" value="1"/>
</dbReference>
<dbReference type="SUPFAM" id="SSF47954">
    <property type="entry name" value="Cyclin-like"/>
    <property type="match status" value="1"/>
</dbReference>